<dbReference type="InterPro" id="IPR000524">
    <property type="entry name" value="Tscrpt_reg_HTH_GntR"/>
</dbReference>
<dbReference type="OrthoDB" id="9799482at2"/>
<dbReference type="Pfam" id="PF07729">
    <property type="entry name" value="FCD"/>
    <property type="match status" value="1"/>
</dbReference>
<dbReference type="PANTHER" id="PTHR43537">
    <property type="entry name" value="TRANSCRIPTIONAL REGULATOR, GNTR FAMILY"/>
    <property type="match status" value="1"/>
</dbReference>
<dbReference type="EMBL" id="AXUN02000186">
    <property type="protein sequence ID" value="ETA80161.1"/>
    <property type="molecule type" value="Genomic_DNA"/>
</dbReference>
<dbReference type="Pfam" id="PF00392">
    <property type="entry name" value="GntR"/>
    <property type="match status" value="1"/>
</dbReference>
<evidence type="ECO:0000259" key="4">
    <source>
        <dbReference type="PROSITE" id="PS50949"/>
    </source>
</evidence>
<gene>
    <name evidence="5" type="ORF">T472_0213070</name>
</gene>
<dbReference type="CDD" id="cd07377">
    <property type="entry name" value="WHTH_GntR"/>
    <property type="match status" value="1"/>
</dbReference>
<dbReference type="Gene3D" id="1.20.120.530">
    <property type="entry name" value="GntR ligand-binding domain-like"/>
    <property type="match status" value="1"/>
</dbReference>
<dbReference type="eggNOG" id="COG2186">
    <property type="taxonomic scope" value="Bacteria"/>
</dbReference>
<dbReference type="PROSITE" id="PS50949">
    <property type="entry name" value="HTH_GNTR"/>
    <property type="match status" value="1"/>
</dbReference>
<dbReference type="GO" id="GO:0003700">
    <property type="term" value="F:DNA-binding transcription factor activity"/>
    <property type="evidence" value="ECO:0007669"/>
    <property type="project" value="InterPro"/>
</dbReference>
<evidence type="ECO:0000313" key="5">
    <source>
        <dbReference type="EMBL" id="ETA80161.1"/>
    </source>
</evidence>
<keyword evidence="1" id="KW-0805">Transcription regulation</keyword>
<dbReference type="SMART" id="SM00345">
    <property type="entry name" value="HTH_GNTR"/>
    <property type="match status" value="1"/>
</dbReference>
<dbReference type="PANTHER" id="PTHR43537:SF43">
    <property type="entry name" value="GNTR-FAMILY TRANSCRIPTIONAL REGULATOR"/>
    <property type="match status" value="1"/>
</dbReference>
<dbReference type="Gene3D" id="1.10.10.10">
    <property type="entry name" value="Winged helix-like DNA-binding domain superfamily/Winged helix DNA-binding domain"/>
    <property type="match status" value="1"/>
</dbReference>
<evidence type="ECO:0000256" key="3">
    <source>
        <dbReference type="ARBA" id="ARBA00023163"/>
    </source>
</evidence>
<dbReference type="SUPFAM" id="SSF48008">
    <property type="entry name" value="GntR ligand-binding domain-like"/>
    <property type="match status" value="1"/>
</dbReference>
<reference evidence="5 6" key="1">
    <citation type="journal article" date="2014" name="Genome Announc.">
        <title>Genome Sequence of Youngiibacter fragilis, the Type Strain of the Genus Youngiibacter.</title>
        <authorList>
            <person name="Wawrik C.B."/>
            <person name="Callaghan A.V."/>
            <person name="Stamps B.W."/>
            <person name="Wawrik B."/>
        </authorList>
    </citation>
    <scope>NUCLEOTIDE SEQUENCE [LARGE SCALE GENOMIC DNA]</scope>
    <source>
        <strain evidence="5 6">232.1</strain>
    </source>
</reference>
<dbReference type="SMART" id="SM00895">
    <property type="entry name" value="FCD"/>
    <property type="match status" value="1"/>
</dbReference>
<feature type="domain" description="HTH gntR-type" evidence="4">
    <location>
        <begin position="8"/>
        <end position="76"/>
    </location>
</feature>
<keyword evidence="3" id="KW-0804">Transcription</keyword>
<dbReference type="PRINTS" id="PR00035">
    <property type="entry name" value="HTHGNTR"/>
</dbReference>
<keyword evidence="2" id="KW-0238">DNA-binding</keyword>
<evidence type="ECO:0000256" key="1">
    <source>
        <dbReference type="ARBA" id="ARBA00023015"/>
    </source>
</evidence>
<dbReference type="InterPro" id="IPR008920">
    <property type="entry name" value="TF_FadR/GntR_C"/>
</dbReference>
<keyword evidence="6" id="KW-1185">Reference proteome</keyword>
<proteinExistence type="predicted"/>
<dbReference type="Proteomes" id="UP000017747">
    <property type="component" value="Unassembled WGS sequence"/>
</dbReference>
<name>V7I4E9_9CLOT</name>
<evidence type="ECO:0000256" key="2">
    <source>
        <dbReference type="ARBA" id="ARBA00023125"/>
    </source>
</evidence>
<evidence type="ECO:0000313" key="6">
    <source>
        <dbReference type="Proteomes" id="UP000017747"/>
    </source>
</evidence>
<protein>
    <submittedName>
        <fullName evidence="5">GntR family transcriptional regulator</fullName>
    </submittedName>
</protein>
<dbReference type="STRING" id="994573.T472_0213070"/>
<accession>V7I4E9</accession>
<dbReference type="InterPro" id="IPR011711">
    <property type="entry name" value="GntR_C"/>
</dbReference>
<dbReference type="AlphaFoldDB" id="V7I4E9"/>
<dbReference type="SUPFAM" id="SSF46785">
    <property type="entry name" value="Winged helix' DNA-binding domain"/>
    <property type="match status" value="1"/>
</dbReference>
<sequence length="230" mass="25910">MESGLKSKKVYETVIDQIKDMIISGELKKGDRLPPERDLVDTLHVSRTSIREALRALQIIGLVECRQGGGNFIRESFEDNLIEPLSLMFVLQNSRNLELIELRKSIEVQMAALAAVKIGDDELGELEEMIRRMKSGPSEAESVRLDADFHYLIARSSGNKLMESILRAVSSLMDTFIKETREVLLVNPGNNEKLVKTHEDIVMALKSRDSSKAADAMERHLDFVAKNISR</sequence>
<organism evidence="5 6">
    <name type="scientific">Youngiibacter fragilis 232.1</name>
    <dbReference type="NCBI Taxonomy" id="994573"/>
    <lineage>
        <taxon>Bacteria</taxon>
        <taxon>Bacillati</taxon>
        <taxon>Bacillota</taxon>
        <taxon>Clostridia</taxon>
        <taxon>Eubacteriales</taxon>
        <taxon>Clostridiaceae</taxon>
        <taxon>Youngiibacter</taxon>
    </lineage>
</organism>
<dbReference type="RefSeq" id="WP_023383244.1">
    <property type="nucleotide sequence ID" value="NZ_AXUN02000186.1"/>
</dbReference>
<dbReference type="InterPro" id="IPR036388">
    <property type="entry name" value="WH-like_DNA-bd_sf"/>
</dbReference>
<dbReference type="InterPro" id="IPR036390">
    <property type="entry name" value="WH_DNA-bd_sf"/>
</dbReference>
<comment type="caution">
    <text evidence="5">The sequence shown here is derived from an EMBL/GenBank/DDBJ whole genome shotgun (WGS) entry which is preliminary data.</text>
</comment>
<dbReference type="GO" id="GO:0003677">
    <property type="term" value="F:DNA binding"/>
    <property type="evidence" value="ECO:0007669"/>
    <property type="project" value="UniProtKB-KW"/>
</dbReference>